<dbReference type="GO" id="GO:0008199">
    <property type="term" value="F:ferric iron binding"/>
    <property type="evidence" value="ECO:0007669"/>
    <property type="project" value="InterPro"/>
</dbReference>
<dbReference type="PANTHER" id="PTHR30295">
    <property type="entry name" value="BACTERIOFERRITIN"/>
    <property type="match status" value="1"/>
</dbReference>
<evidence type="ECO:0000256" key="2">
    <source>
        <dbReference type="ARBA" id="ARBA00023004"/>
    </source>
</evidence>
<protein>
    <submittedName>
        <fullName evidence="5">Bacterioferritin</fullName>
    </submittedName>
</protein>
<keyword evidence="6" id="KW-1185">Reference proteome</keyword>
<dbReference type="SUPFAM" id="SSF47240">
    <property type="entry name" value="Ferritin-like"/>
    <property type="match status" value="1"/>
</dbReference>
<dbReference type="AlphaFoldDB" id="A0A917TJ75"/>
<evidence type="ECO:0000313" key="6">
    <source>
        <dbReference type="Proteomes" id="UP000618460"/>
    </source>
</evidence>
<gene>
    <name evidence="5" type="ORF">GCM10011351_08880</name>
</gene>
<dbReference type="GO" id="GO:0006879">
    <property type="term" value="P:intracellular iron ion homeostasis"/>
    <property type="evidence" value="ECO:0007669"/>
    <property type="project" value="UniProtKB-KW"/>
</dbReference>
<keyword evidence="2" id="KW-0408">Iron</keyword>
<dbReference type="Pfam" id="PF00210">
    <property type="entry name" value="Ferritin"/>
    <property type="match status" value="1"/>
</dbReference>
<accession>A0A917TJ75</accession>
<evidence type="ECO:0000256" key="1">
    <source>
        <dbReference type="ARBA" id="ARBA00022434"/>
    </source>
</evidence>
<evidence type="ECO:0000256" key="3">
    <source>
        <dbReference type="SAM" id="Coils"/>
    </source>
</evidence>
<evidence type="ECO:0000313" key="5">
    <source>
        <dbReference type="EMBL" id="GGM25404.1"/>
    </source>
</evidence>
<dbReference type="PROSITE" id="PS50905">
    <property type="entry name" value="FERRITIN_LIKE"/>
    <property type="match status" value="1"/>
</dbReference>
<reference evidence="5" key="2">
    <citation type="submission" date="2020-09" db="EMBL/GenBank/DDBJ databases">
        <authorList>
            <person name="Sun Q."/>
            <person name="Zhou Y."/>
        </authorList>
    </citation>
    <scope>NUCLEOTIDE SEQUENCE</scope>
    <source>
        <strain evidence="5">CGMCC 1.6333</strain>
    </source>
</reference>
<dbReference type="GO" id="GO:0020037">
    <property type="term" value="F:heme binding"/>
    <property type="evidence" value="ECO:0007669"/>
    <property type="project" value="TreeGrafter"/>
</dbReference>
<proteinExistence type="predicted"/>
<organism evidence="5 6">
    <name type="scientific">Paraliobacillus quinghaiensis</name>
    <dbReference type="NCBI Taxonomy" id="470815"/>
    <lineage>
        <taxon>Bacteria</taxon>
        <taxon>Bacillati</taxon>
        <taxon>Bacillota</taxon>
        <taxon>Bacilli</taxon>
        <taxon>Bacillales</taxon>
        <taxon>Bacillaceae</taxon>
        <taxon>Paraliobacillus</taxon>
    </lineage>
</organism>
<dbReference type="GO" id="GO:0005829">
    <property type="term" value="C:cytosol"/>
    <property type="evidence" value="ECO:0007669"/>
    <property type="project" value="TreeGrafter"/>
</dbReference>
<dbReference type="EMBL" id="BMLG01000002">
    <property type="protein sequence ID" value="GGM25404.1"/>
    <property type="molecule type" value="Genomic_DNA"/>
</dbReference>
<dbReference type="Proteomes" id="UP000618460">
    <property type="component" value="Unassembled WGS sequence"/>
</dbReference>
<keyword evidence="1" id="KW-0409">Iron storage</keyword>
<feature type="coiled-coil region" evidence="3">
    <location>
        <begin position="93"/>
        <end position="120"/>
    </location>
</feature>
<evidence type="ECO:0000259" key="4">
    <source>
        <dbReference type="PROSITE" id="PS50905"/>
    </source>
</evidence>
<feature type="domain" description="Ferritin-like diiron" evidence="4">
    <location>
        <begin position="11"/>
        <end position="154"/>
    </location>
</feature>
<dbReference type="GO" id="GO:0004322">
    <property type="term" value="F:ferroxidase activity"/>
    <property type="evidence" value="ECO:0007669"/>
    <property type="project" value="TreeGrafter"/>
</dbReference>
<dbReference type="Gene3D" id="1.20.1260.10">
    <property type="match status" value="1"/>
</dbReference>
<dbReference type="InterPro" id="IPR009040">
    <property type="entry name" value="Ferritin-like_diiron"/>
</dbReference>
<keyword evidence="3" id="KW-0175">Coiled coil</keyword>
<reference evidence="5" key="1">
    <citation type="journal article" date="2014" name="Int. J. Syst. Evol. Microbiol.">
        <title>Complete genome sequence of Corynebacterium casei LMG S-19264T (=DSM 44701T), isolated from a smear-ripened cheese.</title>
        <authorList>
            <consortium name="US DOE Joint Genome Institute (JGI-PGF)"/>
            <person name="Walter F."/>
            <person name="Albersmeier A."/>
            <person name="Kalinowski J."/>
            <person name="Ruckert C."/>
        </authorList>
    </citation>
    <scope>NUCLEOTIDE SEQUENCE</scope>
    <source>
        <strain evidence="5">CGMCC 1.6333</strain>
    </source>
</reference>
<dbReference type="PANTHER" id="PTHR30295:SF0">
    <property type="entry name" value="BACTERIOFERRITIN"/>
    <property type="match status" value="1"/>
</dbReference>
<dbReference type="InterPro" id="IPR008331">
    <property type="entry name" value="Ferritin_DPS_dom"/>
</dbReference>
<name>A0A917TJ75_9BACI</name>
<dbReference type="CDD" id="cd00657">
    <property type="entry name" value="Ferritin_like"/>
    <property type="match status" value="1"/>
</dbReference>
<dbReference type="InterPro" id="IPR012347">
    <property type="entry name" value="Ferritin-like"/>
</dbReference>
<dbReference type="InterPro" id="IPR009078">
    <property type="entry name" value="Ferritin-like_SF"/>
</dbReference>
<sequence length="154" mass="17450">MAENVRQMKNSSELEELINGLNEDLANEYAASIMYTYNASVIEGLYRPMLKPFFEDEIEDEMGHALYLSNKIKILGGTPTTTPANVKQLSNPKDMLEDTLKAEEDTIVRYQKRKEQAEKLGLTELSVKLDDMIADETGHKEEAMRLLNDAAFSK</sequence>
<comment type="caution">
    <text evidence="5">The sequence shown here is derived from an EMBL/GenBank/DDBJ whole genome shotgun (WGS) entry which is preliminary data.</text>
</comment>